<dbReference type="RefSeq" id="WP_184985270.1">
    <property type="nucleotide sequence ID" value="NZ_BAAALO010000019.1"/>
</dbReference>
<dbReference type="Gene3D" id="3.40.50.1000">
    <property type="entry name" value="HAD superfamily/HAD-like"/>
    <property type="match status" value="1"/>
</dbReference>
<dbReference type="PANTHER" id="PTHR43481">
    <property type="entry name" value="FRUCTOSE-1-PHOSPHATE PHOSPHATASE"/>
    <property type="match status" value="1"/>
</dbReference>
<protein>
    <submittedName>
        <fullName evidence="1">Beta-phosphoglucomutase-like phosphatase (HAD superfamily)</fullName>
    </submittedName>
</protein>
<dbReference type="Gene3D" id="1.10.150.240">
    <property type="entry name" value="Putative phosphatase, domain 2"/>
    <property type="match status" value="1"/>
</dbReference>
<dbReference type="InterPro" id="IPR051806">
    <property type="entry name" value="HAD-like_SPP"/>
</dbReference>
<gene>
    <name evidence="1" type="ORF">BJ992_005158</name>
</gene>
<dbReference type="EMBL" id="JACHIU010000001">
    <property type="protein sequence ID" value="MBB6475727.1"/>
    <property type="molecule type" value="Genomic_DNA"/>
</dbReference>
<organism evidence="1 2">
    <name type="scientific">Sphaerisporangium rubeum</name>
    <dbReference type="NCBI Taxonomy" id="321317"/>
    <lineage>
        <taxon>Bacteria</taxon>
        <taxon>Bacillati</taxon>
        <taxon>Actinomycetota</taxon>
        <taxon>Actinomycetes</taxon>
        <taxon>Streptosporangiales</taxon>
        <taxon>Streptosporangiaceae</taxon>
        <taxon>Sphaerisporangium</taxon>
    </lineage>
</organism>
<dbReference type="SUPFAM" id="SSF56784">
    <property type="entry name" value="HAD-like"/>
    <property type="match status" value="1"/>
</dbReference>
<dbReference type="SFLD" id="SFLDG01129">
    <property type="entry name" value="C1.5:_HAD__Beta-PGM__Phosphata"/>
    <property type="match status" value="1"/>
</dbReference>
<dbReference type="InterPro" id="IPR006439">
    <property type="entry name" value="HAD-SF_hydro_IA"/>
</dbReference>
<reference evidence="1 2" key="1">
    <citation type="submission" date="2020-08" db="EMBL/GenBank/DDBJ databases">
        <title>Sequencing the genomes of 1000 actinobacteria strains.</title>
        <authorList>
            <person name="Klenk H.-P."/>
        </authorList>
    </citation>
    <scope>NUCLEOTIDE SEQUENCE [LARGE SCALE GENOMIC DNA]</scope>
    <source>
        <strain evidence="1 2">DSM 44936</strain>
    </source>
</reference>
<dbReference type="Pfam" id="PF00702">
    <property type="entry name" value="Hydrolase"/>
    <property type="match status" value="1"/>
</dbReference>
<name>A0A7X0M8T4_9ACTN</name>
<dbReference type="InterPro" id="IPR023214">
    <property type="entry name" value="HAD_sf"/>
</dbReference>
<comment type="caution">
    <text evidence="1">The sequence shown here is derived from an EMBL/GenBank/DDBJ whole genome shotgun (WGS) entry which is preliminary data.</text>
</comment>
<dbReference type="SFLD" id="SFLDS00003">
    <property type="entry name" value="Haloacid_Dehalogenase"/>
    <property type="match status" value="1"/>
</dbReference>
<evidence type="ECO:0000313" key="2">
    <source>
        <dbReference type="Proteomes" id="UP000555564"/>
    </source>
</evidence>
<proteinExistence type="predicted"/>
<sequence length="257" mass="26883">MGGGGYLGAIFDVDGVLVDSPHERAWREALRLLMEGEWAGVRGGTRWSAEGFTGRVYQEVLSGKPRIRGARDCLAYFGVPDVEGRAEVFAECKQRLLARFAEAGEFSAYPDAVRFVLAVREAGIATAVASSSRNAGFFLRRIGVGGSAGEGGGSSAVVLLDCFDVDVSGRWAGPGKPDPGIFLMAAEELQVAPGDCFVVEDAVSGVRAAKNGGLAALGVARAGERELLEAAGADLVVATLDEVDVAVLPVHRLTSRE</sequence>
<accession>A0A7X0M8T4</accession>
<dbReference type="GO" id="GO:0050308">
    <property type="term" value="F:sugar-phosphatase activity"/>
    <property type="evidence" value="ECO:0007669"/>
    <property type="project" value="TreeGrafter"/>
</dbReference>
<dbReference type="NCBIfam" id="TIGR01509">
    <property type="entry name" value="HAD-SF-IA-v3"/>
    <property type="match status" value="1"/>
</dbReference>
<dbReference type="PANTHER" id="PTHR43481:SF4">
    <property type="entry name" value="GLYCEROL-1-PHOSPHATE PHOSPHOHYDROLASE 1-RELATED"/>
    <property type="match status" value="1"/>
</dbReference>
<dbReference type="InterPro" id="IPR023198">
    <property type="entry name" value="PGP-like_dom2"/>
</dbReference>
<dbReference type="InterPro" id="IPR036412">
    <property type="entry name" value="HAD-like_sf"/>
</dbReference>
<keyword evidence="2" id="KW-1185">Reference proteome</keyword>
<dbReference type="AlphaFoldDB" id="A0A7X0M8T4"/>
<dbReference type="Proteomes" id="UP000555564">
    <property type="component" value="Unassembled WGS sequence"/>
</dbReference>
<dbReference type="PRINTS" id="PR00413">
    <property type="entry name" value="HADHALOGNASE"/>
</dbReference>
<evidence type="ECO:0000313" key="1">
    <source>
        <dbReference type="EMBL" id="MBB6475727.1"/>
    </source>
</evidence>